<protein>
    <submittedName>
        <fullName evidence="1">Uncharacterized protein</fullName>
    </submittedName>
</protein>
<organism evidence="1 2">
    <name type="scientific">Eumeta variegata</name>
    <name type="common">Bagworm moth</name>
    <name type="synonym">Eumeta japonica</name>
    <dbReference type="NCBI Taxonomy" id="151549"/>
    <lineage>
        <taxon>Eukaryota</taxon>
        <taxon>Metazoa</taxon>
        <taxon>Ecdysozoa</taxon>
        <taxon>Arthropoda</taxon>
        <taxon>Hexapoda</taxon>
        <taxon>Insecta</taxon>
        <taxon>Pterygota</taxon>
        <taxon>Neoptera</taxon>
        <taxon>Endopterygota</taxon>
        <taxon>Lepidoptera</taxon>
        <taxon>Glossata</taxon>
        <taxon>Ditrysia</taxon>
        <taxon>Tineoidea</taxon>
        <taxon>Psychidae</taxon>
        <taxon>Oiketicinae</taxon>
        <taxon>Eumeta</taxon>
    </lineage>
</organism>
<dbReference type="AlphaFoldDB" id="A0A4C1W8Q3"/>
<comment type="caution">
    <text evidence="1">The sequence shown here is derived from an EMBL/GenBank/DDBJ whole genome shotgun (WGS) entry which is preliminary data.</text>
</comment>
<proteinExistence type="predicted"/>
<gene>
    <name evidence="1" type="ORF">EVAR_37786_1</name>
</gene>
<dbReference type="EMBL" id="BGZK01000491">
    <property type="protein sequence ID" value="GBP46882.1"/>
    <property type="molecule type" value="Genomic_DNA"/>
</dbReference>
<dbReference type="Proteomes" id="UP000299102">
    <property type="component" value="Unassembled WGS sequence"/>
</dbReference>
<accession>A0A4C1W8Q3</accession>
<evidence type="ECO:0000313" key="2">
    <source>
        <dbReference type="Proteomes" id="UP000299102"/>
    </source>
</evidence>
<evidence type="ECO:0000313" key="1">
    <source>
        <dbReference type="EMBL" id="GBP46882.1"/>
    </source>
</evidence>
<name>A0A4C1W8Q3_EUMVA</name>
<keyword evidence="2" id="KW-1185">Reference proteome</keyword>
<sequence>MRLADFVAALNNSPQGGNESGWNIQNVTCYEMLTAGVLCSPLPLKMKPIPRPYSLSVNEVGIIEESLEGRRRIELQGIQIVHRQASLRSLYDSIEVLRSG</sequence>
<reference evidence="1 2" key="1">
    <citation type="journal article" date="2019" name="Commun. Biol.">
        <title>The bagworm genome reveals a unique fibroin gene that provides high tensile strength.</title>
        <authorList>
            <person name="Kono N."/>
            <person name="Nakamura H."/>
            <person name="Ohtoshi R."/>
            <person name="Tomita M."/>
            <person name="Numata K."/>
            <person name="Arakawa K."/>
        </authorList>
    </citation>
    <scope>NUCLEOTIDE SEQUENCE [LARGE SCALE GENOMIC DNA]</scope>
</reference>